<organism evidence="1 2">
    <name type="scientific">Olivibacter ginsenosidimutans</name>
    <dbReference type="NCBI Taxonomy" id="1176537"/>
    <lineage>
        <taxon>Bacteria</taxon>
        <taxon>Pseudomonadati</taxon>
        <taxon>Bacteroidota</taxon>
        <taxon>Sphingobacteriia</taxon>
        <taxon>Sphingobacteriales</taxon>
        <taxon>Sphingobacteriaceae</taxon>
        <taxon>Olivibacter</taxon>
    </lineage>
</organism>
<protein>
    <submittedName>
        <fullName evidence="1">Uncharacterized protein</fullName>
    </submittedName>
</protein>
<sequence>MNQIKALSEKIDLARDSFLSGDFDSADFHAVKSKCEKKITSFEKKLLDILQTSRSVGQLLNGAISNLIKLSDSHKGDISVKRRIIG</sequence>
<dbReference type="RefSeq" id="WP_345233206.1">
    <property type="nucleotide sequence ID" value="NZ_BAABIQ010000041.1"/>
</dbReference>
<accession>A0ABP9BVV3</accession>
<dbReference type="Proteomes" id="UP001501411">
    <property type="component" value="Unassembled WGS sequence"/>
</dbReference>
<keyword evidence="2" id="KW-1185">Reference proteome</keyword>
<evidence type="ECO:0000313" key="1">
    <source>
        <dbReference type="EMBL" id="GAA4801227.1"/>
    </source>
</evidence>
<evidence type="ECO:0000313" key="2">
    <source>
        <dbReference type="Proteomes" id="UP001501411"/>
    </source>
</evidence>
<proteinExistence type="predicted"/>
<gene>
    <name evidence="1" type="ORF">GCM10023231_32490</name>
</gene>
<reference evidence="2" key="1">
    <citation type="journal article" date="2019" name="Int. J. Syst. Evol. Microbiol.">
        <title>The Global Catalogue of Microorganisms (GCM) 10K type strain sequencing project: providing services to taxonomists for standard genome sequencing and annotation.</title>
        <authorList>
            <consortium name="The Broad Institute Genomics Platform"/>
            <consortium name="The Broad Institute Genome Sequencing Center for Infectious Disease"/>
            <person name="Wu L."/>
            <person name="Ma J."/>
        </authorList>
    </citation>
    <scope>NUCLEOTIDE SEQUENCE [LARGE SCALE GENOMIC DNA]</scope>
    <source>
        <strain evidence="2">JCM 18200</strain>
    </source>
</reference>
<name>A0ABP9BVV3_9SPHI</name>
<comment type="caution">
    <text evidence="1">The sequence shown here is derived from an EMBL/GenBank/DDBJ whole genome shotgun (WGS) entry which is preliminary data.</text>
</comment>
<dbReference type="EMBL" id="BAABIQ010000041">
    <property type="protein sequence ID" value="GAA4801227.1"/>
    <property type="molecule type" value="Genomic_DNA"/>
</dbReference>